<feature type="compositionally biased region" description="Low complexity" evidence="1">
    <location>
        <begin position="1035"/>
        <end position="1047"/>
    </location>
</feature>
<dbReference type="EMBL" id="BQKY01000005">
    <property type="protein sequence ID" value="GJN89944.1"/>
    <property type="molecule type" value="Genomic_DNA"/>
</dbReference>
<reference evidence="2 3" key="1">
    <citation type="submission" date="2021-12" db="EMBL/GenBank/DDBJ databases">
        <title>High titer production of polyol ester of fatty acids by Rhodotorula paludigena BS15 towards product separation-free biomass refinery.</title>
        <authorList>
            <person name="Mano J."/>
            <person name="Ono H."/>
            <person name="Tanaka T."/>
            <person name="Naito K."/>
            <person name="Sushida H."/>
            <person name="Ike M."/>
            <person name="Tokuyasu K."/>
            <person name="Kitaoka M."/>
        </authorList>
    </citation>
    <scope>NUCLEOTIDE SEQUENCE [LARGE SCALE GENOMIC DNA]</scope>
    <source>
        <strain evidence="2 3">BS15</strain>
    </source>
</reference>
<protein>
    <submittedName>
        <fullName evidence="2">Uncharacterized protein</fullName>
    </submittedName>
</protein>
<feature type="region of interest" description="Disordered" evidence="1">
    <location>
        <begin position="979"/>
        <end position="1017"/>
    </location>
</feature>
<feature type="region of interest" description="Disordered" evidence="1">
    <location>
        <begin position="1035"/>
        <end position="1107"/>
    </location>
</feature>
<name>A0AAV5GL13_9BASI</name>
<feature type="compositionally biased region" description="Low complexity" evidence="1">
    <location>
        <begin position="1094"/>
        <end position="1107"/>
    </location>
</feature>
<keyword evidence="3" id="KW-1185">Reference proteome</keyword>
<feature type="compositionally biased region" description="Basic residues" evidence="1">
    <location>
        <begin position="705"/>
        <end position="718"/>
    </location>
</feature>
<evidence type="ECO:0000256" key="1">
    <source>
        <dbReference type="SAM" id="MobiDB-lite"/>
    </source>
</evidence>
<feature type="region of interest" description="Disordered" evidence="1">
    <location>
        <begin position="698"/>
        <end position="826"/>
    </location>
</feature>
<dbReference type="AlphaFoldDB" id="A0AAV5GL13"/>
<feature type="compositionally biased region" description="Acidic residues" evidence="1">
    <location>
        <begin position="979"/>
        <end position="988"/>
    </location>
</feature>
<proteinExistence type="predicted"/>
<sequence length="1144" mass="123333">MYNRESHSDLLASSLFHSTLTPTAAHALYLPSSFPEPQTLMAGSTPISFPRKKLKGTSLDEDARRRSRVDLYRLTKTLIRVPIWNVRVSLHNSRSIEAARESGDKIREELLSRDVAAFTRQFQNPFLERTPDELDAETDALMPWRPMSYPVEGVIVDDGAKGSNEEGDRDGDDQGGKDRNGPRSVKEREDIVFALREDVTDHNLGLGFATLETEMVDEIHGAAVDDKDSVIIELLAGQGRLAATESFWESAGEPKGQTPYVYVVVYRRSILKDSDALFDIVQGTNANAVETRATTILDLFDFLWGGAGDLTDEDALHKARSLAAQVEGFHKDGTQMVKGLLGLTTGKLRDMFVQHLKNSYIGSGVLLSNEDLLARRFASNGLISVMFEFAAVAGDYACVLETALGDSASLLGAVRAKKTGWTPSPSANTLRIVLLAATVEITFDDDYGAKVHYERLQDRVKEAASTAAAFGRVRAKAKPKPGTDAPPTTKAELDEEARHEFGTNFTTDSPVLTALAGHRAGHAESWGAFYESGKMKWRIPFLASQKEQANGHANFVLSYIVEKLFRAKNRNYKGSKNANPTLQERFQTASIVLPSSIEPLRRALFPAPPIVIYTALNALNAGNKSLTWHELCGDKFPGRIFDSLVELKLPSALKDHAYFTDLISLWPDVNTATHWDDIAVPAGPRAAAVAGAAATTAAAKETVGSKRKRGGSPVKRRAGGPSVPVKATVVKSAEYVDDEDDGEEHDELDDEGLEPPPAKKQKAKVPVVTLDEGGDDEIESGEEMDEMDESRDDSKKIKEDTAVAQENKLPAAPSTTSSSPLKVNVPASSARTATACITLDDDDDDEVERAAALWPRPDGINGGETDIGLTATRLFSYILGGQVLSSETLDAIAKDVQAPDAGLDMSNVMRAVEAAGRALAIHWTPDEFVPAYRIKQDKDAITVTGENDEPAAAVRGKKDAADDDAAMYDEYLAAMDDDLTDLPDESETGEQPAAEQGVGDSVDAQGLGDDPDAGTNDETIEMQEDAEEPILSVTAAGSKSAKSTTAGPVTEGRSGSVVKKSRPSTPSMVDDIFGPSIGSRKPRAAAVAAKGKMSPAKSAAAQPAPKKAVNPFANARIVDNDAEFRALQQEARKRMTARQNGEKK</sequence>
<feature type="compositionally biased region" description="Acidic residues" evidence="1">
    <location>
        <begin position="772"/>
        <end position="791"/>
    </location>
</feature>
<accession>A0AAV5GL13</accession>
<organism evidence="2 3">
    <name type="scientific">Rhodotorula paludigena</name>
    <dbReference type="NCBI Taxonomy" id="86838"/>
    <lineage>
        <taxon>Eukaryota</taxon>
        <taxon>Fungi</taxon>
        <taxon>Dikarya</taxon>
        <taxon>Basidiomycota</taxon>
        <taxon>Pucciniomycotina</taxon>
        <taxon>Microbotryomycetes</taxon>
        <taxon>Sporidiobolales</taxon>
        <taxon>Sporidiobolaceae</taxon>
        <taxon>Rhodotorula</taxon>
    </lineage>
</organism>
<feature type="compositionally biased region" description="Basic and acidic residues" evidence="1">
    <location>
        <begin position="158"/>
        <end position="186"/>
    </location>
</feature>
<gene>
    <name evidence="2" type="ORF">Rhopal_002933-T1</name>
</gene>
<feature type="region of interest" description="Disordered" evidence="1">
    <location>
        <begin position="155"/>
        <end position="186"/>
    </location>
</feature>
<dbReference type="Proteomes" id="UP001342314">
    <property type="component" value="Unassembled WGS sequence"/>
</dbReference>
<evidence type="ECO:0000313" key="3">
    <source>
        <dbReference type="Proteomes" id="UP001342314"/>
    </source>
</evidence>
<feature type="compositionally biased region" description="Acidic residues" evidence="1">
    <location>
        <begin position="735"/>
        <end position="753"/>
    </location>
</feature>
<comment type="caution">
    <text evidence="2">The sequence shown here is derived from an EMBL/GenBank/DDBJ whole genome shotgun (WGS) entry which is preliminary data.</text>
</comment>
<feature type="compositionally biased region" description="Low complexity" evidence="1">
    <location>
        <begin position="810"/>
        <end position="820"/>
    </location>
</feature>
<feature type="compositionally biased region" description="Basic and acidic residues" evidence="1">
    <location>
        <begin position="792"/>
        <end position="801"/>
    </location>
</feature>
<evidence type="ECO:0000313" key="2">
    <source>
        <dbReference type="EMBL" id="GJN89944.1"/>
    </source>
</evidence>